<dbReference type="EC" id="3.1.21.4" evidence="2"/>
<dbReference type="RefSeq" id="WP_003660724.1">
    <property type="nucleotide sequence ID" value="NZ_CP007669.1"/>
</dbReference>
<dbReference type="EMBL" id="CP034662">
    <property type="protein sequence ID" value="AZQ92274.1"/>
    <property type="molecule type" value="Genomic_DNA"/>
</dbReference>
<evidence type="ECO:0000313" key="6">
    <source>
        <dbReference type="Proteomes" id="UP000268436"/>
    </source>
</evidence>
<dbReference type="REBASE" id="406152">
    <property type="entry name" value="Mca4103ORF541P"/>
</dbReference>
<dbReference type="Gene3D" id="1.10.10.10">
    <property type="entry name" value="Winged helix-like DNA-binding domain superfamily/Winged helix DNA-binding domain"/>
    <property type="match status" value="1"/>
</dbReference>
<proteinExistence type="predicted"/>
<dbReference type="KEGG" id="mcat:MC25239_00529"/>
<dbReference type="Proteomes" id="UP000268436">
    <property type="component" value="Unassembled WGS sequence"/>
</dbReference>
<dbReference type="InterPro" id="IPR036388">
    <property type="entry name" value="WH-like_DNA-bd_sf"/>
</dbReference>
<dbReference type="CDD" id="cd22319">
    <property type="entry name" value="DpnI-like"/>
    <property type="match status" value="1"/>
</dbReference>
<dbReference type="InterPro" id="IPR010324">
    <property type="entry name" value="DRP"/>
</dbReference>
<dbReference type="Proteomes" id="UP000280228">
    <property type="component" value="Chromosome"/>
</dbReference>
<sequence>MNLYFDKNLANEYSSKAQIARVLTENWVLNNSYCPKCGNLPLSEFENNRPVADFYCQNCLEEFELKSKNGRLPNVITDGAYATMIERINANNSPNFFFLTYDKQWRVNDFLIIPKQFFTPSIIIKRKPLSPNARRAGWVGCNIDISNVVDFGKIFLVKNSQIINQNLVQEHFNNTLFIRTKNIESRGWILDIMMCIDSISKDTFNLKDIYDFEEILKIKYPNNNFIKDKIRQQLQILRDKGLIEFVARGRYKKVKYANL</sequence>
<reference evidence="3 5" key="1">
    <citation type="journal article" date="2016" name="Genome Biol. Evol.">
        <title>Comparative Genomic Analyses of the Moraxella catarrhalis Serosensitive and Seroresistant Lineages Demonstrate Their Independent Evolution.</title>
        <authorList>
            <person name="Earl J.P."/>
            <person name="de Vries S.P."/>
            <person name="Ahmed A."/>
            <person name="Powell E."/>
            <person name="Schultz M.P."/>
            <person name="Hermans P.W."/>
            <person name="Hill D.J."/>
            <person name="Zhou Z."/>
            <person name="Constantinidou C.I."/>
            <person name="Hu F.Z."/>
            <person name="Bootsma H.J."/>
            <person name="Ehrlich G.D."/>
        </authorList>
    </citation>
    <scope>NUCLEOTIDE SEQUENCE [LARGE SCALE GENOMIC DNA]</scope>
    <source>
        <strain evidence="3 5">Z7574</strain>
    </source>
</reference>
<protein>
    <submittedName>
        <fullName evidence="3">Type II restriction enzyme DpnI dpnC</fullName>
    </submittedName>
    <submittedName>
        <fullName evidence="2">Type-2 restriction enzyme DpnI</fullName>
        <ecNumber evidence="2">3.1.21.4</ecNumber>
    </submittedName>
</protein>
<dbReference type="AlphaFoldDB" id="A0A198UR43"/>
<evidence type="ECO:0000313" key="7">
    <source>
        <dbReference type="Proteomes" id="UP000280228"/>
    </source>
</evidence>
<dbReference type="OMA" id="HHIMCSI"/>
<reference evidence="6 7" key="2">
    <citation type="submission" date="2018-12" db="EMBL/GenBank/DDBJ databases">
        <title>Persistence of Moraxella catarrhalis in Chronic Obstructive Pulmonary Disease and Regulation of the Hag/MID Adhesin.</title>
        <authorList>
            <person name="Murphy T."/>
            <person name="Zhao X."/>
            <person name="Vyas G."/>
            <person name="Aluvathingal J."/>
            <person name="Nadendla S."/>
            <person name="Tallon L."/>
            <person name="Tettelin H."/>
        </authorList>
    </citation>
    <scope>NUCLEOTIDE SEQUENCE [LARGE SCALE GENOMIC DNA]</scope>
    <source>
        <strain evidence="4 6">173P27B1</strain>
        <strain evidence="2 7">46P58B1</strain>
    </source>
</reference>
<dbReference type="REBASE" id="290710">
    <property type="entry name" value="Mca46PORF547P"/>
</dbReference>
<dbReference type="Gene3D" id="3.40.210.30">
    <property type="entry name" value="Dam replacing family, catalytic PD-(D/E)XK domain"/>
    <property type="match status" value="1"/>
</dbReference>
<dbReference type="EMBL" id="LXHE01000026">
    <property type="protein sequence ID" value="OAU98795.1"/>
    <property type="molecule type" value="Genomic_DNA"/>
</dbReference>
<evidence type="ECO:0000313" key="5">
    <source>
        <dbReference type="Proteomes" id="UP000078446"/>
    </source>
</evidence>
<dbReference type="InterPro" id="IPR041368">
    <property type="entry name" value="DRP_C"/>
</dbReference>
<accession>A0A198UR43</accession>
<dbReference type="Proteomes" id="UP000078446">
    <property type="component" value="Unassembled WGS sequence"/>
</dbReference>
<gene>
    <name evidence="2" type="primary">dpnC</name>
    <name evidence="3" type="ORF">AO382_2306</name>
    <name evidence="2" type="ORF">EJK53_0547</name>
    <name evidence="4" type="ORF">EJK54_0164</name>
</gene>
<dbReference type="Pfam" id="PF17726">
    <property type="entry name" value="DpnI_C"/>
    <property type="match status" value="1"/>
</dbReference>
<evidence type="ECO:0000313" key="3">
    <source>
        <dbReference type="EMBL" id="OAU98795.1"/>
    </source>
</evidence>
<evidence type="ECO:0000313" key="4">
    <source>
        <dbReference type="EMBL" id="RUO13399.1"/>
    </source>
</evidence>
<evidence type="ECO:0000313" key="2">
    <source>
        <dbReference type="EMBL" id="AZQ92274.1"/>
    </source>
</evidence>
<dbReference type="InterPro" id="IPR043025">
    <property type="entry name" value="DRP_PD-(D/E)XK_dom"/>
</dbReference>
<dbReference type="Pfam" id="PF06044">
    <property type="entry name" value="DpnI"/>
    <property type="match status" value="1"/>
</dbReference>
<dbReference type="GO" id="GO:0009036">
    <property type="term" value="F:type II site-specific deoxyribonuclease activity"/>
    <property type="evidence" value="ECO:0007669"/>
    <property type="project" value="UniProtKB-EC"/>
</dbReference>
<feature type="domain" description="Dam-replacing protein HTH" evidence="1">
    <location>
        <begin position="184"/>
        <end position="253"/>
    </location>
</feature>
<keyword evidence="6" id="KW-1185">Reference proteome</keyword>
<organism evidence="2 7">
    <name type="scientific">Moraxella catarrhalis</name>
    <name type="common">Branhamella catarrhalis</name>
    <dbReference type="NCBI Taxonomy" id="480"/>
    <lineage>
        <taxon>Bacteria</taxon>
        <taxon>Pseudomonadati</taxon>
        <taxon>Pseudomonadota</taxon>
        <taxon>Gammaproteobacteria</taxon>
        <taxon>Moraxellales</taxon>
        <taxon>Moraxellaceae</taxon>
        <taxon>Moraxella</taxon>
    </lineage>
</organism>
<evidence type="ECO:0000259" key="1">
    <source>
        <dbReference type="Pfam" id="PF17726"/>
    </source>
</evidence>
<dbReference type="EMBL" id="RYER01000021">
    <property type="protein sequence ID" value="RUO13399.1"/>
    <property type="molecule type" value="Genomic_DNA"/>
</dbReference>
<name>A0A198UR43_MORCA</name>
<keyword evidence="2" id="KW-0378">Hydrolase</keyword>